<dbReference type="RefSeq" id="WP_091985333.1">
    <property type="nucleotide sequence ID" value="NZ_FOLO01000023.1"/>
</dbReference>
<evidence type="ECO:0000313" key="2">
    <source>
        <dbReference type="Proteomes" id="UP000198862"/>
    </source>
</evidence>
<proteinExistence type="predicted"/>
<dbReference type="STRING" id="1123010.SAMN02745724_02901"/>
<evidence type="ECO:0000313" key="1">
    <source>
        <dbReference type="EMBL" id="SFC91613.1"/>
    </source>
</evidence>
<gene>
    <name evidence="1" type="ORF">SAMN02745724_02901</name>
</gene>
<accession>A0A1I1NA27</accession>
<dbReference type="AlphaFoldDB" id="A0A1I1NA27"/>
<name>A0A1I1NA27_9GAMM</name>
<dbReference type="OrthoDB" id="9814791at2"/>
<evidence type="ECO:0008006" key="3">
    <source>
        <dbReference type="Google" id="ProtNLM"/>
    </source>
</evidence>
<dbReference type="Proteomes" id="UP000198862">
    <property type="component" value="Unassembled WGS sequence"/>
</dbReference>
<dbReference type="EMBL" id="FOLO01000023">
    <property type="protein sequence ID" value="SFC91613.1"/>
    <property type="molecule type" value="Genomic_DNA"/>
</dbReference>
<sequence>MNTKNLHSGSDDFNFFIGQWQVKHKKRIHRLIDSQEWEEFEGTCISQKILGGYGNFDDNLLNLPEETYCAVTLRTYNKKTNMWSIWWVDGRFVDQLDEPMKGQFSDGVGIFYADDMFQGKTIKVRFIWTLPTPETPRWEQAFSTDSGRTWETNWIMDFSK</sequence>
<keyword evidence="2" id="KW-1185">Reference proteome</keyword>
<reference evidence="1 2" key="1">
    <citation type="submission" date="2016-10" db="EMBL/GenBank/DDBJ databases">
        <authorList>
            <person name="de Groot N.N."/>
        </authorList>
    </citation>
    <scope>NUCLEOTIDE SEQUENCE [LARGE SCALE GENOMIC DNA]</scope>
    <source>
        <strain evidence="1 2">DSM 6059</strain>
    </source>
</reference>
<organism evidence="1 2">
    <name type="scientific">Pseudoalteromonas denitrificans DSM 6059</name>
    <dbReference type="NCBI Taxonomy" id="1123010"/>
    <lineage>
        <taxon>Bacteria</taxon>
        <taxon>Pseudomonadati</taxon>
        <taxon>Pseudomonadota</taxon>
        <taxon>Gammaproteobacteria</taxon>
        <taxon>Alteromonadales</taxon>
        <taxon>Pseudoalteromonadaceae</taxon>
        <taxon>Pseudoalteromonas</taxon>
    </lineage>
</organism>
<protein>
    <recommendedName>
        <fullName evidence="3">DUF1579 domain-containing protein</fullName>
    </recommendedName>
</protein>